<proteinExistence type="predicted"/>
<dbReference type="AlphaFoldDB" id="A0A1U7H4M9"/>
<sequence length="103" mass="11576">MNYKKLDAALAMALNQVQDPDERSLVVFIHTQPLADNSNAAAILENLGISGITEKKDVFSATLSVNEIAKLSEQSWVQYLKLSQKLRLVDRQWDPKSISVNKY</sequence>
<name>A0A1U7H4M9_9CYAN</name>
<dbReference type="Proteomes" id="UP000186391">
    <property type="component" value="Unassembled WGS sequence"/>
</dbReference>
<comment type="caution">
    <text evidence="1">The sequence shown here is derived from an EMBL/GenBank/DDBJ whole genome shotgun (WGS) entry which is preliminary data.</text>
</comment>
<accession>A0A1U7H4M9</accession>
<evidence type="ECO:0000313" key="2">
    <source>
        <dbReference type="Proteomes" id="UP000186391"/>
    </source>
</evidence>
<organism evidence="1 2">
    <name type="scientific">Fischerella major NIES-592</name>
    <dbReference type="NCBI Taxonomy" id="210994"/>
    <lineage>
        <taxon>Bacteria</taxon>
        <taxon>Bacillati</taxon>
        <taxon>Cyanobacteriota</taxon>
        <taxon>Cyanophyceae</taxon>
        <taxon>Nostocales</taxon>
        <taxon>Hapalosiphonaceae</taxon>
        <taxon>Fischerella</taxon>
    </lineage>
</organism>
<reference evidence="1 2" key="1">
    <citation type="submission" date="2016-11" db="EMBL/GenBank/DDBJ databases">
        <title>Draft Genome Sequences of Nine Cyanobacterial Strains from Diverse Habitats.</title>
        <authorList>
            <person name="Zhu T."/>
            <person name="Hou S."/>
            <person name="Lu X."/>
            <person name="Hess W.R."/>
        </authorList>
    </citation>
    <scope>NUCLEOTIDE SEQUENCE [LARGE SCALE GENOMIC DNA]</scope>
    <source>
        <strain evidence="1 2">NIES-592</strain>
    </source>
</reference>
<evidence type="ECO:0000313" key="1">
    <source>
        <dbReference type="EMBL" id="OKH16221.1"/>
    </source>
</evidence>
<gene>
    <name evidence="1" type="ORF">NIES592_00680</name>
</gene>
<keyword evidence="2" id="KW-1185">Reference proteome</keyword>
<dbReference type="EMBL" id="MRCA01000001">
    <property type="protein sequence ID" value="OKH16221.1"/>
    <property type="molecule type" value="Genomic_DNA"/>
</dbReference>
<dbReference type="RefSeq" id="WP_073554638.1">
    <property type="nucleotide sequence ID" value="NZ_MRCA01000001.1"/>
</dbReference>
<protein>
    <submittedName>
        <fullName evidence="1">Uncharacterized protein</fullName>
    </submittedName>
</protein>
<dbReference type="OrthoDB" id="514847at2"/>